<protein>
    <recommendedName>
        <fullName evidence="4">Glyoxalase-like domain-containing protein</fullName>
    </recommendedName>
</protein>
<accession>A0ABZ1UC21</accession>
<proteinExistence type="predicted"/>
<dbReference type="RefSeq" id="WP_328952562.1">
    <property type="nucleotide sequence ID" value="NZ_CP108110.1"/>
</dbReference>
<keyword evidence="3" id="KW-1185">Reference proteome</keyword>
<dbReference type="EMBL" id="CP108110">
    <property type="protein sequence ID" value="WUQ81489.1"/>
    <property type="molecule type" value="Genomic_DNA"/>
</dbReference>
<organism evidence="2 3">
    <name type="scientific">Kitasatospora purpeofusca</name>
    <dbReference type="NCBI Taxonomy" id="67352"/>
    <lineage>
        <taxon>Bacteria</taxon>
        <taxon>Bacillati</taxon>
        <taxon>Actinomycetota</taxon>
        <taxon>Actinomycetes</taxon>
        <taxon>Kitasatosporales</taxon>
        <taxon>Streptomycetaceae</taxon>
        <taxon>Kitasatospora</taxon>
    </lineage>
</organism>
<evidence type="ECO:0000313" key="1">
    <source>
        <dbReference type="EMBL" id="WUQ81489.1"/>
    </source>
</evidence>
<evidence type="ECO:0000313" key="3">
    <source>
        <dbReference type="Proteomes" id="UP001432222"/>
    </source>
</evidence>
<sequence length="118" mass="13063">MDHDPRAEQLATAHWHHTRPGSVAWSRLKPEIRADLTHQADTWLQAAHQAGLLPPATAPSDDHTAVLLDDQGTVWAEVPTSDQGQDLVLPLVYAQEEAVSRRDLADQGARLTHIGWTR</sequence>
<dbReference type="EMBL" id="CP108110">
    <property type="protein sequence ID" value="WUQ88596.1"/>
    <property type="molecule type" value="Genomic_DNA"/>
</dbReference>
<evidence type="ECO:0008006" key="4">
    <source>
        <dbReference type="Google" id="ProtNLM"/>
    </source>
</evidence>
<name>A0ABZ1UC21_9ACTN</name>
<evidence type="ECO:0000313" key="2">
    <source>
        <dbReference type="EMBL" id="WUQ88596.1"/>
    </source>
</evidence>
<gene>
    <name evidence="1" type="ORF">OHA16_00025</name>
    <name evidence="2" type="ORF">OHA16_39760</name>
</gene>
<dbReference type="Proteomes" id="UP001432222">
    <property type="component" value="Chromosome"/>
</dbReference>
<reference evidence="2" key="1">
    <citation type="submission" date="2022-10" db="EMBL/GenBank/DDBJ databases">
        <title>The complete genomes of actinobacterial strains from the NBC collection.</title>
        <authorList>
            <person name="Joergensen T.S."/>
            <person name="Alvarez Arevalo M."/>
            <person name="Sterndorff E.B."/>
            <person name="Faurdal D."/>
            <person name="Vuksanovic O."/>
            <person name="Mourched A.-S."/>
            <person name="Charusanti P."/>
            <person name="Shaw S."/>
            <person name="Blin K."/>
            <person name="Weber T."/>
        </authorList>
    </citation>
    <scope>NUCLEOTIDE SEQUENCE</scope>
    <source>
        <strain evidence="2">NBC_00222</strain>
    </source>
</reference>